<keyword evidence="3 5" id="KW-0238">DNA-binding</keyword>
<evidence type="ECO:0000256" key="3">
    <source>
        <dbReference type="ARBA" id="ARBA00023125"/>
    </source>
</evidence>
<comment type="caution">
    <text evidence="7">The sequence shown here is derived from an EMBL/GenBank/DDBJ whole genome shotgun (WGS) entry which is preliminary data.</text>
</comment>
<evidence type="ECO:0000256" key="4">
    <source>
        <dbReference type="ARBA" id="ARBA00023163"/>
    </source>
</evidence>
<evidence type="ECO:0000256" key="1">
    <source>
        <dbReference type="ARBA" id="ARBA00022491"/>
    </source>
</evidence>
<organism evidence="7 8">
    <name type="scientific">Siminovitchia acidinfaciens</name>
    <dbReference type="NCBI Taxonomy" id="2321395"/>
    <lineage>
        <taxon>Bacteria</taxon>
        <taxon>Bacillati</taxon>
        <taxon>Bacillota</taxon>
        <taxon>Bacilli</taxon>
        <taxon>Bacillales</taxon>
        <taxon>Bacillaceae</taxon>
        <taxon>Siminovitchia</taxon>
    </lineage>
</organism>
<dbReference type="Gene3D" id="1.10.357.10">
    <property type="entry name" value="Tetracycline Repressor, domain 2"/>
    <property type="match status" value="1"/>
</dbReference>
<accession>A0A429XW90</accession>
<sequence length="297" mass="34344">MNDRKQRVLLAAQRLFIEKGFAATSVQDILDESQISKGTFYNYFSSKNECLMTILVHAQEITAARRKELMIGKDRADKEVFAKQIAIRLEIYREHQLVPLFEAVFHSKDPELRGFIKKHHMAELAWLARRLIDVFGEEAEPYAVDCAIMVMGMVKHFINVWVTGLKEELDTYRLISFILRRTDSIILHMIETKDRLFGERISLLAPVNLEESFYNKKQILDRLLSFSNSLGEEQKGKQYAEFLLNEIQSENPRVHLLETILGAFGATFTDTPYETTAKELAFAIYHYMNGRTKAQAP</sequence>
<proteinExistence type="predicted"/>
<evidence type="ECO:0000313" key="8">
    <source>
        <dbReference type="Proteomes" id="UP000287156"/>
    </source>
</evidence>
<feature type="DNA-binding region" description="H-T-H motif" evidence="5">
    <location>
        <begin position="25"/>
        <end position="44"/>
    </location>
</feature>
<dbReference type="GO" id="GO:0045892">
    <property type="term" value="P:negative regulation of DNA-templated transcription"/>
    <property type="evidence" value="ECO:0007669"/>
    <property type="project" value="UniProtKB-ARBA"/>
</dbReference>
<dbReference type="InterPro" id="IPR050624">
    <property type="entry name" value="HTH-type_Tx_Regulator"/>
</dbReference>
<reference evidence="7" key="1">
    <citation type="submission" date="2018-12" db="EMBL/GenBank/DDBJ databases">
        <authorList>
            <person name="Sun L."/>
            <person name="Chen Z."/>
        </authorList>
    </citation>
    <scope>NUCLEOTIDE SEQUENCE [LARGE SCALE GENOMIC DNA]</scope>
    <source>
        <strain evidence="7">3-2-2</strain>
    </source>
</reference>
<keyword evidence="2" id="KW-0805">Transcription regulation</keyword>
<dbReference type="PROSITE" id="PS01081">
    <property type="entry name" value="HTH_TETR_1"/>
    <property type="match status" value="1"/>
</dbReference>
<keyword evidence="4" id="KW-0804">Transcription</keyword>
<evidence type="ECO:0000256" key="5">
    <source>
        <dbReference type="PROSITE-ProRule" id="PRU00335"/>
    </source>
</evidence>
<dbReference type="PANTHER" id="PTHR43479:SF22">
    <property type="entry name" value="TRANSCRIPTIONAL REGULATOR, TETR FAMILY"/>
    <property type="match status" value="1"/>
</dbReference>
<evidence type="ECO:0000256" key="2">
    <source>
        <dbReference type="ARBA" id="ARBA00023015"/>
    </source>
</evidence>
<dbReference type="PRINTS" id="PR00455">
    <property type="entry name" value="HTHTETR"/>
</dbReference>
<dbReference type="Pfam" id="PF00440">
    <property type="entry name" value="TetR_N"/>
    <property type="match status" value="1"/>
</dbReference>
<keyword evidence="1" id="KW-0678">Repressor</keyword>
<evidence type="ECO:0000313" key="7">
    <source>
        <dbReference type="EMBL" id="RST72606.1"/>
    </source>
</evidence>
<keyword evidence="8" id="KW-1185">Reference proteome</keyword>
<dbReference type="PANTHER" id="PTHR43479">
    <property type="entry name" value="ACREF/ENVCD OPERON REPRESSOR-RELATED"/>
    <property type="match status" value="1"/>
</dbReference>
<dbReference type="AlphaFoldDB" id="A0A429XW90"/>
<dbReference type="GO" id="GO:0003677">
    <property type="term" value="F:DNA binding"/>
    <property type="evidence" value="ECO:0007669"/>
    <property type="project" value="UniProtKB-UniRule"/>
</dbReference>
<feature type="domain" description="HTH tetR-type" evidence="6">
    <location>
        <begin position="2"/>
        <end position="62"/>
    </location>
</feature>
<dbReference type="FunFam" id="1.10.10.60:FF:000141">
    <property type="entry name" value="TetR family transcriptional regulator"/>
    <property type="match status" value="1"/>
</dbReference>
<dbReference type="SUPFAM" id="SSF46689">
    <property type="entry name" value="Homeodomain-like"/>
    <property type="match status" value="1"/>
</dbReference>
<dbReference type="InterPro" id="IPR023772">
    <property type="entry name" value="DNA-bd_HTH_TetR-type_CS"/>
</dbReference>
<gene>
    <name evidence="7" type="ORF">D4T97_015750</name>
</gene>
<evidence type="ECO:0000259" key="6">
    <source>
        <dbReference type="PROSITE" id="PS50977"/>
    </source>
</evidence>
<name>A0A429XW90_9BACI</name>
<dbReference type="InterPro" id="IPR001647">
    <property type="entry name" value="HTH_TetR"/>
</dbReference>
<dbReference type="Proteomes" id="UP000287156">
    <property type="component" value="Unassembled WGS sequence"/>
</dbReference>
<protein>
    <submittedName>
        <fullName evidence="7">TetR/AcrR family transcriptional regulator</fullName>
    </submittedName>
</protein>
<dbReference type="EMBL" id="QYTV02000008">
    <property type="protein sequence ID" value="RST72606.1"/>
    <property type="molecule type" value="Genomic_DNA"/>
</dbReference>
<dbReference type="InterPro" id="IPR009057">
    <property type="entry name" value="Homeodomain-like_sf"/>
</dbReference>
<dbReference type="OrthoDB" id="9812993at2"/>
<dbReference type="PROSITE" id="PS50977">
    <property type="entry name" value="HTH_TETR_2"/>
    <property type="match status" value="1"/>
</dbReference>